<proteinExistence type="inferred from homology"/>
<dbReference type="PROSITE" id="PS00166">
    <property type="entry name" value="ENOYL_COA_HYDRATASE"/>
    <property type="match status" value="1"/>
</dbReference>
<dbReference type="AlphaFoldDB" id="A0A239EI71"/>
<organism evidence="4 5">
    <name type="scientific">Streptosporangium subroseum</name>
    <dbReference type="NCBI Taxonomy" id="106412"/>
    <lineage>
        <taxon>Bacteria</taxon>
        <taxon>Bacillati</taxon>
        <taxon>Actinomycetota</taxon>
        <taxon>Actinomycetes</taxon>
        <taxon>Streptosporangiales</taxon>
        <taxon>Streptosporangiaceae</taxon>
        <taxon>Streptosporangium</taxon>
    </lineage>
</organism>
<evidence type="ECO:0000256" key="3">
    <source>
        <dbReference type="SAM" id="MobiDB-lite"/>
    </source>
</evidence>
<evidence type="ECO:0000313" key="5">
    <source>
        <dbReference type="Proteomes" id="UP000198282"/>
    </source>
</evidence>
<gene>
    <name evidence="4" type="ORF">SAMN05216276_1009160</name>
</gene>
<protein>
    <submittedName>
        <fullName evidence="4">Enoyl-CoA hydratase/carnithine racemase</fullName>
    </submittedName>
</protein>
<dbReference type="InterPro" id="IPR029045">
    <property type="entry name" value="ClpP/crotonase-like_dom_sf"/>
</dbReference>
<accession>A0A239EI71</accession>
<dbReference type="SUPFAM" id="SSF52096">
    <property type="entry name" value="ClpP/crotonase"/>
    <property type="match status" value="1"/>
</dbReference>
<feature type="compositionally biased region" description="Polar residues" evidence="3">
    <location>
        <begin position="7"/>
        <end position="23"/>
    </location>
</feature>
<dbReference type="InterPro" id="IPR018376">
    <property type="entry name" value="Enoyl-CoA_hyd/isom_CS"/>
</dbReference>
<evidence type="ECO:0000256" key="1">
    <source>
        <dbReference type="ARBA" id="ARBA00005254"/>
    </source>
</evidence>
<dbReference type="PANTHER" id="PTHR11941">
    <property type="entry name" value="ENOYL-COA HYDRATASE-RELATED"/>
    <property type="match status" value="1"/>
</dbReference>
<dbReference type="Proteomes" id="UP000198282">
    <property type="component" value="Unassembled WGS sequence"/>
</dbReference>
<sequence length="283" mass="30240">MPDQRTEAGQTFSPAAERSQTPPAEQESPVGRRFDGSVAVLTLRRRPYNLLDAAFGRQIVEALHWARTEGARAVVVESGLRHFSAGADLDAMVTVTKDGDGVRGWRLTDVLRAFDELPLPIVASVHGICVGGGLEVALACDLIVASESAKLGLVEATVGLHPLMGGIQRITQRAGAARAKEMVMLGRRYDARTMERWGIVNRVVADERLSAATMTLAHELAAGPTVAHAATKKLVSIAVDQGVRAADEAMPEIQEPIFRSADFRAGADSLKQNGPGLARFRGC</sequence>
<dbReference type="Pfam" id="PF00378">
    <property type="entry name" value="ECH_1"/>
    <property type="match status" value="1"/>
</dbReference>
<evidence type="ECO:0000313" key="4">
    <source>
        <dbReference type="EMBL" id="SNS44259.1"/>
    </source>
</evidence>
<evidence type="ECO:0000256" key="2">
    <source>
        <dbReference type="RuleBase" id="RU003707"/>
    </source>
</evidence>
<dbReference type="GO" id="GO:0003824">
    <property type="term" value="F:catalytic activity"/>
    <property type="evidence" value="ECO:0007669"/>
    <property type="project" value="InterPro"/>
</dbReference>
<dbReference type="InterPro" id="IPR001753">
    <property type="entry name" value="Enoyl-CoA_hydra/iso"/>
</dbReference>
<dbReference type="RefSeq" id="WP_089207373.1">
    <property type="nucleotide sequence ID" value="NZ_FZOD01000009.1"/>
</dbReference>
<keyword evidence="5" id="KW-1185">Reference proteome</keyword>
<feature type="region of interest" description="Disordered" evidence="3">
    <location>
        <begin position="1"/>
        <end position="31"/>
    </location>
</feature>
<reference evidence="4 5" key="1">
    <citation type="submission" date="2017-06" db="EMBL/GenBank/DDBJ databases">
        <authorList>
            <person name="Kim H.J."/>
            <person name="Triplett B.A."/>
        </authorList>
    </citation>
    <scope>NUCLEOTIDE SEQUENCE [LARGE SCALE GENOMIC DNA]</scope>
    <source>
        <strain evidence="4 5">CGMCC 4.2132</strain>
    </source>
</reference>
<dbReference type="GO" id="GO:0006635">
    <property type="term" value="P:fatty acid beta-oxidation"/>
    <property type="evidence" value="ECO:0007669"/>
    <property type="project" value="TreeGrafter"/>
</dbReference>
<comment type="similarity">
    <text evidence="1 2">Belongs to the enoyl-CoA hydratase/isomerase family.</text>
</comment>
<dbReference type="Gene3D" id="3.90.226.10">
    <property type="entry name" value="2-enoyl-CoA Hydratase, Chain A, domain 1"/>
    <property type="match status" value="1"/>
</dbReference>
<dbReference type="CDD" id="cd06558">
    <property type="entry name" value="crotonase-like"/>
    <property type="match status" value="1"/>
</dbReference>
<dbReference type="OrthoDB" id="4608673at2"/>
<name>A0A239EI71_9ACTN</name>
<dbReference type="PANTHER" id="PTHR11941:SF54">
    <property type="entry name" value="ENOYL-COA HYDRATASE, MITOCHONDRIAL"/>
    <property type="match status" value="1"/>
</dbReference>
<dbReference type="EMBL" id="FZOD01000009">
    <property type="protein sequence ID" value="SNS44259.1"/>
    <property type="molecule type" value="Genomic_DNA"/>
</dbReference>